<dbReference type="Proteomes" id="UP001197974">
    <property type="component" value="Chromosome"/>
</dbReference>
<dbReference type="EMBL" id="CP129013">
    <property type="protein sequence ID" value="WLR41412.1"/>
    <property type="molecule type" value="Genomic_DNA"/>
</dbReference>
<protein>
    <recommendedName>
        <fullName evidence="3">Exosporium protein C</fullName>
    </recommendedName>
</protein>
<keyword evidence="2" id="KW-1185">Reference proteome</keyword>
<gene>
    <name evidence="1" type="ORF">LC087_10890</name>
</gene>
<proteinExistence type="predicted"/>
<evidence type="ECO:0008006" key="3">
    <source>
        <dbReference type="Google" id="ProtNLM"/>
    </source>
</evidence>
<name>A0ABY9JQ14_9BACI</name>
<reference evidence="1 2" key="1">
    <citation type="submission" date="2023-06" db="EMBL/GenBank/DDBJ databases">
        <title>Five Gram-positive bacteria isolated from mangrove sediments in Shenzhen, Guangdong, China.</title>
        <authorList>
            <person name="Yu S."/>
            <person name="Zheng W."/>
            <person name="Huang Y."/>
        </authorList>
    </citation>
    <scope>NUCLEOTIDE SEQUENCE [LARGE SCALE GENOMIC DNA]</scope>
    <source>
        <strain evidence="1 2">SaN35-3</strain>
    </source>
</reference>
<evidence type="ECO:0000313" key="2">
    <source>
        <dbReference type="Proteomes" id="UP001197974"/>
    </source>
</evidence>
<dbReference type="RefSeq" id="WP_226542089.1">
    <property type="nucleotide sequence ID" value="NZ_CP129013.1"/>
</dbReference>
<evidence type="ECO:0000313" key="1">
    <source>
        <dbReference type="EMBL" id="WLR41412.1"/>
    </source>
</evidence>
<accession>A0ABY9JQ14</accession>
<organism evidence="1 2">
    <name type="scientific">Bacillus carboniphilus</name>
    <dbReference type="NCBI Taxonomy" id="86663"/>
    <lineage>
        <taxon>Bacteria</taxon>
        <taxon>Bacillati</taxon>
        <taxon>Bacillota</taxon>
        <taxon>Bacilli</taxon>
        <taxon>Bacillales</taxon>
        <taxon>Bacillaceae</taxon>
        <taxon>Bacillus</taxon>
    </lineage>
</organism>
<sequence length="125" mass="13856">MATPLHQIQWPLEVFLFPNTTTSANLQVVANGEAEELGANYSARFILSDPSISENFVVMFNVDENPRRLEFNRAGVAVLPDVETNETIAGTFMTTAPVAGFITYQLFEQTRGTVLAERIALFETI</sequence>